<dbReference type="Gene3D" id="3.30.420.10">
    <property type="entry name" value="Ribonuclease H-like superfamily/Ribonuclease H"/>
    <property type="match status" value="1"/>
</dbReference>
<protein>
    <submittedName>
        <fullName evidence="5">Uncharacterized protein LOC108982175</fullName>
    </submittedName>
</protein>
<evidence type="ECO:0000259" key="1">
    <source>
        <dbReference type="Pfam" id="PF00078"/>
    </source>
</evidence>
<dbReference type="SUPFAM" id="SSF56672">
    <property type="entry name" value="DNA/RNA polymerases"/>
    <property type="match status" value="1"/>
</dbReference>
<evidence type="ECO:0000259" key="3">
    <source>
        <dbReference type="Pfam" id="PF13966"/>
    </source>
</evidence>
<dbReference type="InterPro" id="IPR043502">
    <property type="entry name" value="DNA/RNA_pol_sf"/>
</dbReference>
<feature type="domain" description="Reverse transcriptase" evidence="1">
    <location>
        <begin position="464"/>
        <end position="525"/>
    </location>
</feature>
<dbReference type="Proteomes" id="UP000235220">
    <property type="component" value="Chromosome 12"/>
</dbReference>
<evidence type="ECO:0000313" key="5">
    <source>
        <dbReference type="RefSeq" id="XP_035539633.1"/>
    </source>
</evidence>
<dbReference type="Pfam" id="PF00078">
    <property type="entry name" value="RVT_1"/>
    <property type="match status" value="1"/>
</dbReference>
<dbReference type="CDD" id="cd06222">
    <property type="entry name" value="RNase_H_like"/>
    <property type="match status" value="1"/>
</dbReference>
<reference evidence="5" key="1">
    <citation type="submission" date="2025-08" db="UniProtKB">
        <authorList>
            <consortium name="RefSeq"/>
        </authorList>
    </citation>
    <scope>IDENTIFICATION</scope>
    <source>
        <tissue evidence="5">Leaves</tissue>
    </source>
</reference>
<dbReference type="GeneID" id="108982175"/>
<name>A0A6P9E5W8_JUGRE</name>
<keyword evidence="4" id="KW-1185">Reference proteome</keyword>
<dbReference type="OrthoDB" id="1739787at2759"/>
<dbReference type="InterPro" id="IPR036691">
    <property type="entry name" value="Endo/exonu/phosph_ase_sf"/>
</dbReference>
<dbReference type="GO" id="GO:0003676">
    <property type="term" value="F:nucleic acid binding"/>
    <property type="evidence" value="ECO:0007669"/>
    <property type="project" value="InterPro"/>
</dbReference>
<dbReference type="Pfam" id="PF13966">
    <property type="entry name" value="zf-RVT"/>
    <property type="match status" value="1"/>
</dbReference>
<dbReference type="InterPro" id="IPR002156">
    <property type="entry name" value="RNaseH_domain"/>
</dbReference>
<dbReference type="InterPro" id="IPR026960">
    <property type="entry name" value="RVT-Znf"/>
</dbReference>
<dbReference type="SUPFAM" id="SSF53098">
    <property type="entry name" value="Ribonuclease H-like"/>
    <property type="match status" value="1"/>
</dbReference>
<gene>
    <name evidence="5" type="primary">LOC108982175</name>
</gene>
<evidence type="ECO:0000313" key="4">
    <source>
        <dbReference type="Proteomes" id="UP000235220"/>
    </source>
</evidence>
<dbReference type="PANTHER" id="PTHR33116:SF86">
    <property type="entry name" value="REVERSE TRANSCRIPTASE DOMAIN-CONTAINING PROTEIN"/>
    <property type="match status" value="1"/>
</dbReference>
<dbReference type="InterPro" id="IPR036397">
    <property type="entry name" value="RNaseH_sf"/>
</dbReference>
<dbReference type="KEGG" id="jre:108982175"/>
<dbReference type="SUPFAM" id="SSF56219">
    <property type="entry name" value="DNase I-like"/>
    <property type="match status" value="1"/>
</dbReference>
<dbReference type="PANTHER" id="PTHR33116">
    <property type="entry name" value="REVERSE TRANSCRIPTASE ZINC-BINDING DOMAIN-CONTAINING PROTEIN-RELATED-RELATED"/>
    <property type="match status" value="1"/>
</dbReference>
<dbReference type="InterPro" id="IPR000477">
    <property type="entry name" value="RT_dom"/>
</dbReference>
<organism evidence="4 5">
    <name type="scientific">Juglans regia</name>
    <name type="common">English walnut</name>
    <dbReference type="NCBI Taxonomy" id="51240"/>
    <lineage>
        <taxon>Eukaryota</taxon>
        <taxon>Viridiplantae</taxon>
        <taxon>Streptophyta</taxon>
        <taxon>Embryophyta</taxon>
        <taxon>Tracheophyta</taxon>
        <taxon>Spermatophyta</taxon>
        <taxon>Magnoliopsida</taxon>
        <taxon>eudicotyledons</taxon>
        <taxon>Gunneridae</taxon>
        <taxon>Pentapetalae</taxon>
        <taxon>rosids</taxon>
        <taxon>fabids</taxon>
        <taxon>Fagales</taxon>
        <taxon>Juglandaceae</taxon>
        <taxon>Juglans</taxon>
    </lineage>
</organism>
<dbReference type="Gene3D" id="3.60.10.10">
    <property type="entry name" value="Endonuclease/exonuclease/phosphatase"/>
    <property type="match status" value="1"/>
</dbReference>
<evidence type="ECO:0000259" key="2">
    <source>
        <dbReference type="Pfam" id="PF13456"/>
    </source>
</evidence>
<feature type="domain" description="Reverse transcriptase zinc-binding" evidence="3">
    <location>
        <begin position="919"/>
        <end position="991"/>
    </location>
</feature>
<sequence>MEGIRRTLMMDGCFAVDCVGLSGGIALLWKDKWNVKLINYTRWHISALIQEDDCGPTWQFTGFYGHPDTGKRKGSWQLLKMIKPSRPLAWLCSGDFNEILHQKEKMGGASRPYKQIEDFRKAVEFCGLNDIHSQGLSFTWSNNRAGREFTKEKIDRAMGNKEWNDIFKHSSCTALAAVKSDHSPLLIETCRTSHKRRKRRVCFRYEMAWELKEECHKVVSEAWRRDNRSSYEDSDLRKQLDTCQQELLAWEQKTKKQQNLNITQGLQSIGDLQESGSGNHLACMKKAQEDVLSAMTENDLKWRQRAKQHWLKHGDRNTRYFHMQASQRRKINLIKRVEDPLGRTVTEQAEIGGVFTGFFYSLFASTNPTNFENCLFAFGSKLDLEMQAWLMTPFTKEHIKEAIFQMNPLGSPGPDGFPAQFYQKHWEVVGEKVCNFALKVLNQGGSLKEVNDTFITLIPKVKNPKRVTDFRPISLCNVIYKIVSKTIANRLKVILPKLISLNQSAFVPGRLISDNTLVAYEILHSMNSRMKEALTALLNQADACGVLTPVPIGRSPISVNHLFFADDSLLFCQAKAEELRHVLNILDIYEKASGQVINKDKSSIFFSRNTGQAAQQQILELTGVKSCGTFDKYLGLPALVGRAKVASFHTLIDRTWSRVSNWKNKYLSVAGKEVLLKAVLQAIPTYAMGMFLIPISITNKLNQLLRKFWWGFNEDSSKIQWVNWKQLSHSKEMGGLGFRDLRSFNLALLSKQGWRILQNPNSLVGRILKQKYFSKEGLLEAKVGSGPSFAWRGIHAGLSLLKEGLIWRVGNGQHVNIWSDKWLPFSPPYKIQSIREVDCWCEKVSDLIDPQVQQWKEPLLQELFTQQEIADIKSIPISMRGREDKLVWQFTTNGLYTVKSGYHLSKVLECAQEGETSGKEKEKQAWKTIWKLRVTPATKMFLWRACNEALPTLANLRRRKVVEHSSCLTCKQEAETSGHVLWGCIAAKDVWGQGVKKVQKLSVQSDLIFDIWSRLVEILSLEELEEVAATMRGIWTRRNNTLLGKEFKHPNALHQLAKTELVLYREALAEDIGAKLTTNAGFPRWSKPEEGLFKVNWDAAVNQKDRKIGIGVLIRDHHGLFIGSLQAHRNLKGSSFDAEAYGLLLAAVFCKEVGITHFCLEGDSKQVVDLLKNYTKNGSLGGCLVEDAREILNSYACWSVTHTNREANMAAHHLAKTAFVCSEDTYAFETCPSHILHIVTKEML</sequence>
<dbReference type="InterPro" id="IPR012337">
    <property type="entry name" value="RNaseH-like_sf"/>
</dbReference>
<dbReference type="InterPro" id="IPR044730">
    <property type="entry name" value="RNase_H-like_dom_plant"/>
</dbReference>
<dbReference type="Pfam" id="PF13456">
    <property type="entry name" value="RVT_3"/>
    <property type="match status" value="1"/>
</dbReference>
<dbReference type="RefSeq" id="XP_035539633.1">
    <property type="nucleotide sequence ID" value="XM_035683740.1"/>
</dbReference>
<accession>A0A6P9E5W8</accession>
<dbReference type="GO" id="GO:0004523">
    <property type="term" value="F:RNA-DNA hybrid ribonuclease activity"/>
    <property type="evidence" value="ECO:0007669"/>
    <property type="project" value="InterPro"/>
</dbReference>
<dbReference type="AlphaFoldDB" id="A0A6P9E5W8"/>
<feature type="domain" description="RNase H type-1" evidence="2">
    <location>
        <begin position="1096"/>
        <end position="1218"/>
    </location>
</feature>
<proteinExistence type="predicted"/>
<dbReference type="InParanoid" id="A0A6P9E5W8"/>
<dbReference type="CDD" id="cd01650">
    <property type="entry name" value="RT_nLTR_like"/>
    <property type="match status" value="1"/>
</dbReference>